<evidence type="ECO:0000256" key="3">
    <source>
        <dbReference type="SAM" id="MobiDB-lite"/>
    </source>
</evidence>
<dbReference type="SMART" id="SM00228">
    <property type="entry name" value="PDZ"/>
    <property type="match status" value="1"/>
</dbReference>
<feature type="region of interest" description="Disordered" evidence="3">
    <location>
        <begin position="269"/>
        <end position="302"/>
    </location>
</feature>
<reference evidence="5" key="1">
    <citation type="submission" date="2022-03" db="EMBL/GenBank/DDBJ databases">
        <authorList>
            <person name="Alioto T."/>
            <person name="Alioto T."/>
            <person name="Gomez Garrido J."/>
        </authorList>
    </citation>
    <scope>NUCLEOTIDE SEQUENCE</scope>
</reference>
<sequence>MSSKRHNKKQEVCESIEENVVLSNYAGSSQGLCSRDFDRKSSHSLASILATLPRSHRHVSMSRSNSLIESSGTGPHRRLLVIVKQDNEAFGFEIQTYKLQHQNAYALEMCTYVCKVHDNSPSSCAGLKKGDMLANINGISTEGFTHQQTVDLIRSSGNYLRIETVNGIKIRRTELEARLMFLKHEFNEKWGELQTLSRKEQQLIYGTVNEARVEEQLESLRLELFPSHAQSPKSFLNKHRFSSGSSYASHLSLMTDCSEDGFGQTSVFDEDSGSEAFSRQSSIDDDYSSVKSNAHSSKKSTLLRHRTISMASSESESQSPGWDTIRLSNFFGTLPRKSRRGSVRKNFLKFIPGLHRSVEEEGSPV</sequence>
<dbReference type="PANTHER" id="PTHR15963:SF1">
    <property type="entry name" value="CYTOHESIN-INTERACTING PROTEIN"/>
    <property type="match status" value="1"/>
</dbReference>
<keyword evidence="6" id="KW-1185">Reference proteome</keyword>
<evidence type="ECO:0000313" key="6">
    <source>
        <dbReference type="Proteomes" id="UP001295444"/>
    </source>
</evidence>
<dbReference type="PANTHER" id="PTHR15963">
    <property type="entry name" value="GENERAL RECEPTOR FOR PHOSPHOINOSITIDES 1-ASSOCIATED SCAFFOLD PROTEIN-RELATED"/>
    <property type="match status" value="1"/>
</dbReference>
<dbReference type="SUPFAM" id="SSF50156">
    <property type="entry name" value="PDZ domain-like"/>
    <property type="match status" value="1"/>
</dbReference>
<dbReference type="AlphaFoldDB" id="A0AAD1SS57"/>
<evidence type="ECO:0000313" key="5">
    <source>
        <dbReference type="EMBL" id="CAH2305566.1"/>
    </source>
</evidence>
<comment type="subcellular location">
    <subcellularLocation>
        <location evidence="1">Cytoplasm</location>
    </subcellularLocation>
</comment>
<dbReference type="InterPro" id="IPR001478">
    <property type="entry name" value="PDZ"/>
</dbReference>
<dbReference type="Proteomes" id="UP001295444">
    <property type="component" value="Chromosome 07"/>
</dbReference>
<dbReference type="GO" id="GO:0005737">
    <property type="term" value="C:cytoplasm"/>
    <property type="evidence" value="ECO:0007669"/>
    <property type="project" value="UniProtKB-SubCell"/>
</dbReference>
<evidence type="ECO:0000256" key="2">
    <source>
        <dbReference type="ARBA" id="ARBA00022490"/>
    </source>
</evidence>
<feature type="domain" description="PDZ" evidence="4">
    <location>
        <begin position="79"/>
        <end position="168"/>
    </location>
</feature>
<proteinExistence type="predicted"/>
<dbReference type="PROSITE" id="PS50106">
    <property type="entry name" value="PDZ"/>
    <property type="match status" value="1"/>
</dbReference>
<dbReference type="Gene3D" id="2.30.42.10">
    <property type="match status" value="1"/>
</dbReference>
<evidence type="ECO:0000256" key="1">
    <source>
        <dbReference type="ARBA" id="ARBA00004496"/>
    </source>
</evidence>
<organism evidence="5 6">
    <name type="scientific">Pelobates cultripes</name>
    <name type="common">Western spadefoot toad</name>
    <dbReference type="NCBI Taxonomy" id="61616"/>
    <lineage>
        <taxon>Eukaryota</taxon>
        <taxon>Metazoa</taxon>
        <taxon>Chordata</taxon>
        <taxon>Craniata</taxon>
        <taxon>Vertebrata</taxon>
        <taxon>Euteleostomi</taxon>
        <taxon>Amphibia</taxon>
        <taxon>Batrachia</taxon>
        <taxon>Anura</taxon>
        <taxon>Pelobatoidea</taxon>
        <taxon>Pelobatidae</taxon>
        <taxon>Pelobates</taxon>
    </lineage>
</organism>
<dbReference type="CDD" id="cd06713">
    <property type="entry name" value="PDZ_tamalin_CYTIP-like"/>
    <property type="match status" value="1"/>
</dbReference>
<evidence type="ECO:0000259" key="4">
    <source>
        <dbReference type="PROSITE" id="PS50106"/>
    </source>
</evidence>
<dbReference type="InterPro" id="IPR052122">
    <property type="entry name" value="Intracell_Traff_Signaling_Reg"/>
</dbReference>
<protein>
    <submittedName>
        <fullName evidence="5">Cytohesin-interacting</fullName>
    </submittedName>
</protein>
<name>A0AAD1SS57_PELCU</name>
<accession>A0AAD1SS57</accession>
<dbReference type="InterPro" id="IPR036034">
    <property type="entry name" value="PDZ_sf"/>
</dbReference>
<dbReference type="EMBL" id="OW240918">
    <property type="protein sequence ID" value="CAH2305566.1"/>
    <property type="molecule type" value="Genomic_DNA"/>
</dbReference>
<dbReference type="Pfam" id="PF00595">
    <property type="entry name" value="PDZ"/>
    <property type="match status" value="1"/>
</dbReference>
<keyword evidence="2" id="KW-0963">Cytoplasm</keyword>
<gene>
    <name evidence="5" type="ORF">PECUL_23A016558</name>
</gene>